<comment type="caution">
    <text evidence="2">The sequence shown here is derived from an EMBL/GenBank/DDBJ whole genome shotgun (WGS) entry which is preliminary data.</text>
</comment>
<proteinExistence type="predicted"/>
<evidence type="ECO:0000259" key="1">
    <source>
        <dbReference type="Pfam" id="PF01402"/>
    </source>
</evidence>
<keyword evidence="3" id="KW-1185">Reference proteome</keyword>
<reference evidence="2 3" key="1">
    <citation type="submission" date="2024-03" db="EMBL/GenBank/DDBJ databases">
        <title>Human intestinal bacterial collection.</title>
        <authorList>
            <person name="Pauvert C."/>
            <person name="Hitch T.C.A."/>
            <person name="Clavel T."/>
        </authorList>
    </citation>
    <scope>NUCLEOTIDE SEQUENCE [LARGE SCALE GENOMIC DNA]</scope>
    <source>
        <strain evidence="2 3">CLA-JM-H44</strain>
    </source>
</reference>
<evidence type="ECO:0000313" key="2">
    <source>
        <dbReference type="EMBL" id="MEQ2440334.1"/>
    </source>
</evidence>
<organism evidence="2 3">
    <name type="scientific">Solibaculum intestinale</name>
    <dbReference type="NCBI Taxonomy" id="3133165"/>
    <lineage>
        <taxon>Bacteria</taxon>
        <taxon>Bacillati</taxon>
        <taxon>Bacillota</taxon>
        <taxon>Clostridia</taxon>
        <taxon>Eubacteriales</taxon>
        <taxon>Oscillospiraceae</taxon>
        <taxon>Solibaculum</taxon>
    </lineage>
</organism>
<dbReference type="InterPro" id="IPR002145">
    <property type="entry name" value="CopG"/>
</dbReference>
<gene>
    <name evidence="2" type="ORF">WMO26_05770</name>
</gene>
<dbReference type="SUPFAM" id="SSF47598">
    <property type="entry name" value="Ribbon-helix-helix"/>
    <property type="match status" value="1"/>
</dbReference>
<dbReference type="Proteomes" id="UP001489509">
    <property type="component" value="Unassembled WGS sequence"/>
</dbReference>
<sequence>MSESFLITSKPKGKNVGISIRISQELDERLQCLAKQHRMSRNAVIRLALEYALEHLDEEKEADA</sequence>
<dbReference type="InterPro" id="IPR013321">
    <property type="entry name" value="Arc_rbn_hlx_hlx"/>
</dbReference>
<dbReference type="CDD" id="cd21631">
    <property type="entry name" value="RHH_CopG_NikR-like"/>
    <property type="match status" value="1"/>
</dbReference>
<protein>
    <submittedName>
        <fullName evidence="2">CopG family transcriptional regulator</fullName>
    </submittedName>
</protein>
<dbReference type="Gene3D" id="1.10.1220.10">
    <property type="entry name" value="Met repressor-like"/>
    <property type="match status" value="1"/>
</dbReference>
<evidence type="ECO:0000313" key="3">
    <source>
        <dbReference type="Proteomes" id="UP001489509"/>
    </source>
</evidence>
<dbReference type="RefSeq" id="WP_349218834.1">
    <property type="nucleotide sequence ID" value="NZ_JBBMFD010000007.1"/>
</dbReference>
<name>A0ABV1DZ49_9FIRM</name>
<dbReference type="InterPro" id="IPR010985">
    <property type="entry name" value="Ribbon_hlx_hlx"/>
</dbReference>
<dbReference type="EMBL" id="JBBMFD010000007">
    <property type="protein sequence ID" value="MEQ2440334.1"/>
    <property type="molecule type" value="Genomic_DNA"/>
</dbReference>
<dbReference type="Pfam" id="PF01402">
    <property type="entry name" value="RHH_1"/>
    <property type="match status" value="1"/>
</dbReference>
<accession>A0ABV1DZ49</accession>
<feature type="domain" description="Ribbon-helix-helix protein CopG" evidence="1">
    <location>
        <begin position="18"/>
        <end position="54"/>
    </location>
</feature>